<evidence type="ECO:0000313" key="1">
    <source>
        <dbReference type="EMBL" id="MFC4219014.1"/>
    </source>
</evidence>
<dbReference type="RefSeq" id="WP_379762407.1">
    <property type="nucleotide sequence ID" value="NZ_JBHSCL010000003.1"/>
</dbReference>
<sequence>MNRILYIFLLLPFLVFSQYDEATILSHAAIAEANAGNSIPLDPDSPNRIIYIASNGSSGNTGLTEGSPKDIDSAFDPGFVQSGDVFYIKSGLYNYGTPSGGTNSSHYDISNLPCSPADPCYWIGYQTTPGDLNRSYGAGPAVDTTAYQSRTARADGTRLLDPTLMPTFRGDVNVTDGKYIDNGNLFESDGGESGYVFRNLQIEFFRRAWYQNNFDNSIFQNIIIANMGWFTDVEGQGGVNTDLNGDGIVNYGDSNNNIYSDCAGYNHAFRFISIQDAETSLVQYNVAASWIDAGNPQDYYFHTTGTNNLFHHLEAYRMADSNHSGHGICFNQEAVGNVARDWKIVGTNAHLDGASHSYMHNGTLVAKPEFNAYVTNYRGGAFSIFDDSYNALLENITYENSVTGLTIWDQGSHAKPPVPPYEAGGNGIKMRYVTSTATTYPGISPTWYNMGVNFSSTKATVPVDNISFENIQISGFDVFIDSYVVNNGLTLTNSCLTDVPTFETTNETYSLDASSTITNVNFNNSEVPTGFNISGTTTSATCPYELAGYSVGAISGNTTEAGGTATFTVVLNTQPTTDVVFDVVSNDTGEGTVSPSTLTFTNANWASAQTVTVTGVDDAIDDGDVVFTVTVSVNAAASDDDYDALADADVSVTNTDDDGSVVYITPDIQDPAESTSLMDTELVDRINNGWAHPAGGGYPDDESYIISQKDAFDANVEVGAWDNFNLDDGDTVVDAPIPQNGVGNQIFYAAKYAKLYNDSALAQKVMDRIVAYSQNASLDIAQKIIDNSYETRSVDTTPWLFMPAWFNKVHLALAEIKDLVNITQSDWDGVKQWLSNWNDLFKDNLDFSMDVTYGQGADWQAENYNLSDYNLLLGSSGTRTNPPFTDSSGGTTAGEYYTVLGQQTGLNNVRCEMANTIHSYGVYFNDTDDINMAFAFFKAWLRFNFYPDLTSAELVRAFLGEEQLGINYVSVSFTAMGQMAIRHKIAGINGLTGISDGNLFLDWTTGEGTDDFANVGTGYVGTSTSGGSKSLLTAFKAHLDFMRQDGGQGWSPQRYFNGTTLMDGADRMNHRPTAAALNTYYQDAELEAGWKNDTSYGYRTPLTDGTGATGTGSYVEPNNGDHGAWYGLMYWADMTLEAAQPQGTIIRARGNRGHINGRSSKIISN</sequence>
<evidence type="ECO:0008006" key="3">
    <source>
        <dbReference type="Google" id="ProtNLM"/>
    </source>
</evidence>
<name>A0ABV8PFP3_9FLAO</name>
<dbReference type="EMBL" id="JBHSCL010000003">
    <property type="protein sequence ID" value="MFC4219014.1"/>
    <property type="molecule type" value="Genomic_DNA"/>
</dbReference>
<evidence type="ECO:0000313" key="2">
    <source>
        <dbReference type="Proteomes" id="UP001595841"/>
    </source>
</evidence>
<organism evidence="1 2">
    <name type="scientific">Flagellimonas marina</name>
    <dbReference type="NCBI Taxonomy" id="1775168"/>
    <lineage>
        <taxon>Bacteria</taxon>
        <taxon>Pseudomonadati</taxon>
        <taxon>Bacteroidota</taxon>
        <taxon>Flavobacteriia</taxon>
        <taxon>Flavobacteriales</taxon>
        <taxon>Flavobacteriaceae</taxon>
        <taxon>Flagellimonas</taxon>
    </lineage>
</organism>
<comment type="caution">
    <text evidence="1">The sequence shown here is derived from an EMBL/GenBank/DDBJ whole genome shotgun (WGS) entry which is preliminary data.</text>
</comment>
<accession>A0ABV8PFP3</accession>
<dbReference type="Proteomes" id="UP001595841">
    <property type="component" value="Unassembled WGS sequence"/>
</dbReference>
<protein>
    <recommendedName>
        <fullName evidence="3">Calx-beta domain-containing protein</fullName>
    </recommendedName>
</protein>
<proteinExistence type="predicted"/>
<reference evidence="2" key="1">
    <citation type="journal article" date="2019" name="Int. J. Syst. Evol. Microbiol.">
        <title>The Global Catalogue of Microorganisms (GCM) 10K type strain sequencing project: providing services to taxonomists for standard genome sequencing and annotation.</title>
        <authorList>
            <consortium name="The Broad Institute Genomics Platform"/>
            <consortium name="The Broad Institute Genome Sequencing Center for Infectious Disease"/>
            <person name="Wu L."/>
            <person name="Ma J."/>
        </authorList>
    </citation>
    <scope>NUCLEOTIDE SEQUENCE [LARGE SCALE GENOMIC DNA]</scope>
    <source>
        <strain evidence="2">CGMCC 1.15774</strain>
    </source>
</reference>
<gene>
    <name evidence="1" type="ORF">ACFOWS_02650</name>
</gene>
<keyword evidence="2" id="KW-1185">Reference proteome</keyword>